<comment type="caution">
    <text evidence="1">The sequence shown here is derived from an EMBL/GenBank/DDBJ whole genome shotgun (WGS) entry which is preliminary data.</text>
</comment>
<proteinExistence type="predicted"/>
<accession>A0AAD3Y7R4</accession>
<dbReference type="EMBL" id="BSYO01000038">
    <property type="protein sequence ID" value="GMH30419.1"/>
    <property type="molecule type" value="Genomic_DNA"/>
</dbReference>
<keyword evidence="2" id="KW-1185">Reference proteome</keyword>
<protein>
    <submittedName>
        <fullName evidence="1">Uncharacterized protein</fullName>
    </submittedName>
</protein>
<dbReference type="AlphaFoldDB" id="A0AAD3Y7R4"/>
<evidence type="ECO:0000313" key="2">
    <source>
        <dbReference type="Proteomes" id="UP001279734"/>
    </source>
</evidence>
<dbReference type="Proteomes" id="UP001279734">
    <property type="component" value="Unassembled WGS sequence"/>
</dbReference>
<sequence>MISSGDIEFALTTSPKFKFRPAFFSLASGGVASHGRSFVGGRSPSCPRLPFPSPTLNSWHSGPSLDSSLTASEATGGAGCSLVLDCQVGAPPNLAGSPAGRPNQCMPEAGSVDPQLFPPVEVVHCSPVGVSSELHQLHGTSGPCLVDGSRIPSEPGSRAPTWASVVEKKAFGGGPGFVDRLPDLPMVHVDIVHSDVSSHDAAALFGMESDCSVEGHILTVPGLGECGADLEEQSASDSIQQSAVPMPVAGDADESGVVVSTPNLSVEIDPGITPDSISRIARKYGLKSNFAGRASPRLFDHLDENHPIVSSGGFVAVVPNHPIFEAESDWCIAADAVMTFMRANALLSDVRAVDWR</sequence>
<gene>
    <name evidence="1" type="ORF">Nepgr_032262</name>
</gene>
<organism evidence="1 2">
    <name type="scientific">Nepenthes gracilis</name>
    <name type="common">Slender pitcher plant</name>
    <dbReference type="NCBI Taxonomy" id="150966"/>
    <lineage>
        <taxon>Eukaryota</taxon>
        <taxon>Viridiplantae</taxon>
        <taxon>Streptophyta</taxon>
        <taxon>Embryophyta</taxon>
        <taxon>Tracheophyta</taxon>
        <taxon>Spermatophyta</taxon>
        <taxon>Magnoliopsida</taxon>
        <taxon>eudicotyledons</taxon>
        <taxon>Gunneridae</taxon>
        <taxon>Pentapetalae</taxon>
        <taxon>Caryophyllales</taxon>
        <taxon>Nepenthaceae</taxon>
        <taxon>Nepenthes</taxon>
    </lineage>
</organism>
<evidence type="ECO:0000313" key="1">
    <source>
        <dbReference type="EMBL" id="GMH30419.1"/>
    </source>
</evidence>
<reference evidence="1" key="1">
    <citation type="submission" date="2023-05" db="EMBL/GenBank/DDBJ databases">
        <title>Nepenthes gracilis genome sequencing.</title>
        <authorList>
            <person name="Fukushima K."/>
        </authorList>
    </citation>
    <scope>NUCLEOTIDE SEQUENCE</scope>
    <source>
        <strain evidence="1">SING2019-196</strain>
    </source>
</reference>
<name>A0AAD3Y7R4_NEPGR</name>